<dbReference type="RefSeq" id="WP_307227679.1">
    <property type="nucleotide sequence ID" value="NZ_JAUSTT010000006.1"/>
</dbReference>
<protein>
    <recommendedName>
        <fullName evidence="1">DUF8052 domain-containing protein</fullName>
    </recommendedName>
</protein>
<accession>A0ABT9WQ29</accession>
<dbReference type="EMBL" id="JAUSTT010000006">
    <property type="protein sequence ID" value="MDQ0175391.1"/>
    <property type="molecule type" value="Genomic_DNA"/>
</dbReference>
<sequence length="176" mass="21009">MCSDIHEQNFVFDLMNKYVPYFDVDKHVLLGEMPLAFVATHKRRDEKYMMTRKIKVWEVENQQVIFAACSEEEVTKCLVQQFLQIVEKHFKSYIPSYSEHMSTIFIAMILTNQPVHENAIKEVKKYRKIKFMKFGCHGWAEIYATIVDYQRQQVMIHPKGKQFVQPVKKILQEGRR</sequence>
<dbReference type="InterPro" id="IPR058365">
    <property type="entry name" value="DUF8052"/>
</dbReference>
<organism evidence="2 3">
    <name type="scientific">Bacillus chungangensis</name>
    <dbReference type="NCBI Taxonomy" id="587633"/>
    <lineage>
        <taxon>Bacteria</taxon>
        <taxon>Bacillati</taxon>
        <taxon>Bacillota</taxon>
        <taxon>Bacilli</taxon>
        <taxon>Bacillales</taxon>
        <taxon>Bacillaceae</taxon>
        <taxon>Bacillus</taxon>
    </lineage>
</organism>
<evidence type="ECO:0000313" key="2">
    <source>
        <dbReference type="EMBL" id="MDQ0175391.1"/>
    </source>
</evidence>
<feature type="domain" description="DUF8052" evidence="1">
    <location>
        <begin position="8"/>
        <end position="166"/>
    </location>
</feature>
<reference evidence="2 3" key="1">
    <citation type="submission" date="2023-07" db="EMBL/GenBank/DDBJ databases">
        <title>Genomic Encyclopedia of Type Strains, Phase IV (KMG-IV): sequencing the most valuable type-strain genomes for metagenomic binning, comparative biology and taxonomic classification.</title>
        <authorList>
            <person name="Goeker M."/>
        </authorList>
    </citation>
    <scope>NUCLEOTIDE SEQUENCE [LARGE SCALE GENOMIC DNA]</scope>
    <source>
        <strain evidence="2 3">DSM 23837</strain>
    </source>
</reference>
<proteinExistence type="predicted"/>
<evidence type="ECO:0000313" key="3">
    <source>
        <dbReference type="Proteomes" id="UP001223586"/>
    </source>
</evidence>
<gene>
    <name evidence="2" type="ORF">J2S08_001225</name>
</gene>
<dbReference type="Pfam" id="PF26226">
    <property type="entry name" value="DUF8052"/>
    <property type="match status" value="1"/>
</dbReference>
<dbReference type="Proteomes" id="UP001223586">
    <property type="component" value="Unassembled WGS sequence"/>
</dbReference>
<keyword evidence="3" id="KW-1185">Reference proteome</keyword>
<comment type="caution">
    <text evidence="2">The sequence shown here is derived from an EMBL/GenBank/DDBJ whole genome shotgun (WGS) entry which is preliminary data.</text>
</comment>
<name>A0ABT9WQ29_9BACI</name>
<evidence type="ECO:0000259" key="1">
    <source>
        <dbReference type="Pfam" id="PF26226"/>
    </source>
</evidence>